<name>A0A086PMC5_TOXGO</name>
<feature type="compositionally biased region" description="Basic and acidic residues" evidence="1">
    <location>
        <begin position="339"/>
        <end position="365"/>
    </location>
</feature>
<feature type="compositionally biased region" description="Basic and acidic residues" evidence="1">
    <location>
        <begin position="213"/>
        <end position="262"/>
    </location>
</feature>
<evidence type="ECO:0000313" key="2">
    <source>
        <dbReference type="EMBL" id="KFH01507.1"/>
    </source>
</evidence>
<feature type="compositionally biased region" description="Basic residues" evidence="1">
    <location>
        <begin position="311"/>
        <end position="338"/>
    </location>
</feature>
<dbReference type="Proteomes" id="UP000028821">
    <property type="component" value="Unassembled WGS sequence"/>
</dbReference>
<feature type="compositionally biased region" description="Basic residues" evidence="1">
    <location>
        <begin position="101"/>
        <end position="112"/>
    </location>
</feature>
<gene>
    <name evidence="2" type="ORF">TGMAS_207110</name>
</gene>
<accession>A0A086PMC5</accession>
<feature type="compositionally biased region" description="Basic and acidic residues" evidence="1">
    <location>
        <begin position="127"/>
        <end position="174"/>
    </location>
</feature>
<comment type="caution">
    <text evidence="2">The sequence shown here is derived from an EMBL/GenBank/DDBJ whole genome shotgun (WGS) entry which is preliminary data.</text>
</comment>
<reference evidence="2 3" key="1">
    <citation type="submission" date="2014-04" db="EMBL/GenBank/DDBJ databases">
        <authorList>
            <person name="Sibley D."/>
            <person name="Venepally P."/>
            <person name="Karamycheva S."/>
            <person name="Hadjithomas M."/>
            <person name="Khan A."/>
            <person name="Brunk B."/>
            <person name="Roos D."/>
            <person name="Caler E."/>
            <person name="Lorenzi H."/>
        </authorList>
    </citation>
    <scope>NUCLEOTIDE SEQUENCE [LARGE SCALE GENOMIC DNA]</scope>
    <source>
        <strain evidence="2 3">MAS</strain>
    </source>
</reference>
<dbReference type="VEuPathDB" id="ToxoDB:TGMAS_207110"/>
<evidence type="ECO:0000313" key="3">
    <source>
        <dbReference type="Proteomes" id="UP000028821"/>
    </source>
</evidence>
<organism evidence="2 3">
    <name type="scientific">Toxoplasma gondii MAS</name>
    <dbReference type="NCBI Taxonomy" id="943118"/>
    <lineage>
        <taxon>Eukaryota</taxon>
        <taxon>Sar</taxon>
        <taxon>Alveolata</taxon>
        <taxon>Apicomplexa</taxon>
        <taxon>Conoidasida</taxon>
        <taxon>Coccidia</taxon>
        <taxon>Eucoccidiorida</taxon>
        <taxon>Eimeriorina</taxon>
        <taxon>Sarcocystidae</taxon>
        <taxon>Toxoplasma</taxon>
    </lineage>
</organism>
<sequence length="365" mass="42433">MAPQESLKVSLLFSLSPFFVDLSFPSSPSGAASSADPSTEKKRLLKRRRTTKTKTTEKIRKKRQSRTLDQKRETETNRTETQKRSERRSVEVRNSGDILKSRRSVRRGRKEKKYFFLNPTRADVCDAKEQEGDRARLSQTKKVAEIQQRERRQGVDERTWTSFLERDAPREEGGHNAALLRRTGEKKATPQSSQTPKNCPADGEAQLKVTGDSTEKKTQHEGKKKREDKEKETSQEKTTKQALRRGPERKGVTARERQETKNKTTHAVIASRHVHPKKNESSFFLSSAVGLVFEGVYACSDAKMKEAEKSRLKKREKKTNRPAKKERSTKRKERRTQRKERITQRKERITQRKERITKRKDREKT</sequence>
<dbReference type="EMBL" id="AEXC02002897">
    <property type="protein sequence ID" value="KFH01507.1"/>
    <property type="molecule type" value="Genomic_DNA"/>
</dbReference>
<feature type="region of interest" description="Disordered" evidence="1">
    <location>
        <begin position="304"/>
        <end position="365"/>
    </location>
</feature>
<feature type="compositionally biased region" description="Basic and acidic residues" evidence="1">
    <location>
        <begin position="66"/>
        <end position="91"/>
    </location>
</feature>
<evidence type="ECO:0000256" key="1">
    <source>
        <dbReference type="SAM" id="MobiDB-lite"/>
    </source>
</evidence>
<feature type="compositionally biased region" description="Low complexity" evidence="1">
    <location>
        <begin position="26"/>
        <end position="37"/>
    </location>
</feature>
<feature type="region of interest" description="Disordered" evidence="1">
    <location>
        <begin position="26"/>
        <end position="113"/>
    </location>
</feature>
<feature type="compositionally biased region" description="Basic residues" evidence="1">
    <location>
        <begin position="43"/>
        <end position="52"/>
    </location>
</feature>
<dbReference type="AlphaFoldDB" id="A0A086PMC5"/>
<proteinExistence type="predicted"/>
<feature type="region of interest" description="Disordered" evidence="1">
    <location>
        <begin position="127"/>
        <end position="273"/>
    </location>
</feature>
<protein>
    <submittedName>
        <fullName evidence="2">Uncharacterized protein</fullName>
    </submittedName>
</protein>